<evidence type="ECO:0000256" key="2">
    <source>
        <dbReference type="ARBA" id="ARBA00006962"/>
    </source>
</evidence>
<dbReference type="Pfam" id="PF04101">
    <property type="entry name" value="Glyco_tran_28_C"/>
    <property type="match status" value="1"/>
</dbReference>
<dbReference type="EMBL" id="VNHO01000015">
    <property type="protein sequence ID" value="TYP53334.1"/>
    <property type="molecule type" value="Genomic_DNA"/>
</dbReference>
<dbReference type="OrthoDB" id="9815663at2"/>
<keyword evidence="3" id="KW-0328">Glycosyltransferase</keyword>
<dbReference type="GO" id="GO:0016020">
    <property type="term" value="C:membrane"/>
    <property type="evidence" value="ECO:0007669"/>
    <property type="project" value="UniProtKB-SubCell"/>
</dbReference>
<comment type="subcellular location">
    <subcellularLocation>
        <location evidence="1">Membrane</location>
    </subcellularLocation>
</comment>
<organism evidence="7 8">
    <name type="scientific">Thermosediminibacter litoriperuensis</name>
    <dbReference type="NCBI Taxonomy" id="291989"/>
    <lineage>
        <taxon>Bacteria</taxon>
        <taxon>Bacillati</taxon>
        <taxon>Bacillota</taxon>
        <taxon>Clostridia</taxon>
        <taxon>Thermosediminibacterales</taxon>
        <taxon>Thermosediminibacteraceae</taxon>
        <taxon>Thermosediminibacter</taxon>
    </lineage>
</organism>
<gene>
    <name evidence="7" type="ORF">LZ11_01577</name>
</gene>
<keyword evidence="4 7" id="KW-0808">Transferase</keyword>
<feature type="domain" description="Glycosyl transferase family 28 C-terminal" evidence="5">
    <location>
        <begin position="207"/>
        <end position="358"/>
    </location>
</feature>
<keyword evidence="8" id="KW-1185">Reference proteome</keyword>
<dbReference type="Gene3D" id="3.40.50.2000">
    <property type="entry name" value="Glycogen Phosphorylase B"/>
    <property type="match status" value="2"/>
</dbReference>
<reference evidence="7 8" key="1">
    <citation type="submission" date="2019-07" db="EMBL/GenBank/DDBJ databases">
        <title>Genomic Encyclopedia of Type Strains, Phase I: the one thousand microbial genomes (KMG-I) project.</title>
        <authorList>
            <person name="Kyrpides N."/>
        </authorList>
    </citation>
    <scope>NUCLEOTIDE SEQUENCE [LARGE SCALE GENOMIC DNA]</scope>
    <source>
        <strain evidence="7 8">DSM 16647</strain>
    </source>
</reference>
<dbReference type="SUPFAM" id="SSF53756">
    <property type="entry name" value="UDP-Glycosyltransferase/glycogen phosphorylase"/>
    <property type="match status" value="1"/>
</dbReference>
<dbReference type="InterPro" id="IPR050519">
    <property type="entry name" value="Glycosyltransf_28_UgtP"/>
</dbReference>
<evidence type="ECO:0000259" key="6">
    <source>
        <dbReference type="Pfam" id="PF06925"/>
    </source>
</evidence>
<dbReference type="Pfam" id="PF06925">
    <property type="entry name" value="MGDG_synth"/>
    <property type="match status" value="1"/>
</dbReference>
<dbReference type="RefSeq" id="WP_148867317.1">
    <property type="nucleotide sequence ID" value="NZ_VNHO01000015.1"/>
</dbReference>
<feature type="domain" description="Diacylglycerol glucosyltransferase N-terminal" evidence="6">
    <location>
        <begin position="17"/>
        <end position="181"/>
    </location>
</feature>
<evidence type="ECO:0000256" key="1">
    <source>
        <dbReference type="ARBA" id="ARBA00004370"/>
    </source>
</evidence>
<accession>A0A5S5AQC5</accession>
<dbReference type="Proteomes" id="UP000322294">
    <property type="component" value="Unassembled WGS sequence"/>
</dbReference>
<dbReference type="GO" id="GO:0016758">
    <property type="term" value="F:hexosyltransferase activity"/>
    <property type="evidence" value="ECO:0007669"/>
    <property type="project" value="InterPro"/>
</dbReference>
<dbReference type="AlphaFoldDB" id="A0A5S5AQC5"/>
<evidence type="ECO:0000256" key="4">
    <source>
        <dbReference type="ARBA" id="ARBA00022679"/>
    </source>
</evidence>
<evidence type="ECO:0000313" key="7">
    <source>
        <dbReference type="EMBL" id="TYP53334.1"/>
    </source>
</evidence>
<dbReference type="InterPro" id="IPR007235">
    <property type="entry name" value="Glyco_trans_28_C"/>
</dbReference>
<dbReference type="PANTHER" id="PTHR43025">
    <property type="entry name" value="MONOGALACTOSYLDIACYLGLYCEROL SYNTHASE"/>
    <property type="match status" value="1"/>
</dbReference>
<comment type="similarity">
    <text evidence="2">Belongs to the glycosyltransferase 28 family.</text>
</comment>
<comment type="caution">
    <text evidence="7">The sequence shown here is derived from an EMBL/GenBank/DDBJ whole genome shotgun (WGS) entry which is preliminary data.</text>
</comment>
<dbReference type="InterPro" id="IPR009695">
    <property type="entry name" value="Diacylglyc_glucosyltr_N"/>
</dbReference>
<dbReference type="GO" id="GO:0009247">
    <property type="term" value="P:glycolipid biosynthetic process"/>
    <property type="evidence" value="ECO:0007669"/>
    <property type="project" value="InterPro"/>
</dbReference>
<evidence type="ECO:0000259" key="5">
    <source>
        <dbReference type="Pfam" id="PF04101"/>
    </source>
</evidence>
<name>A0A5S5AQC5_9FIRM</name>
<sequence>MNSKKVLILSEKFGAGHERAAIALSKGIKNISPNTRVRVINFFQFLHPHVSKVTLKMYLNAINMKPEIWGYFYERERNKKRAGLAKKLLRVGMSFFLREILERERPDVIACTHPFPACVASRLKQKGLETPLAVVITDFDVHGFWINDHTDAYITADESLLKPMLDFGINPAIIHPTGIPIDPNFDREVIGSDAKRALGFREDLPLLLVTGGGLGLTVLDEYTVKQLASAPVQLAIICGKNPPLRQALRRVVAENNLDNVRVLGFVGNMWDYMGAADLLITKAGGLTIAEAISKELPVVVYNPLPGQEERNAAFLLKKGVAKKAGNPKELVGLVKELIRNKHLVHTMKGNAAGLKKTRSAEKAAEIVLSLADHGNKTALISFRY</sequence>
<proteinExistence type="inferred from homology"/>
<dbReference type="PANTHER" id="PTHR43025:SF3">
    <property type="entry name" value="MONOGALACTOSYLDIACYLGLYCEROL SYNTHASE 1, CHLOROPLASTIC"/>
    <property type="match status" value="1"/>
</dbReference>
<evidence type="ECO:0000313" key="8">
    <source>
        <dbReference type="Proteomes" id="UP000322294"/>
    </source>
</evidence>
<protein>
    <submittedName>
        <fullName evidence="7">Processive 1,2-diacylglycerol beta-glucosyltransferase</fullName>
    </submittedName>
</protein>
<evidence type="ECO:0000256" key="3">
    <source>
        <dbReference type="ARBA" id="ARBA00022676"/>
    </source>
</evidence>